<dbReference type="EMBL" id="JABWSX010000001">
    <property type="protein sequence ID" value="NVL08647.1"/>
    <property type="molecule type" value="Genomic_DNA"/>
</dbReference>
<proteinExistence type="predicted"/>
<sequence length="232" mass="25436">MRPSSQPATTSMIAAIHALKRNAGLGDDDTYRDFLRREAGVVSAKDLSVRDAQRVIEKLRDLAGTGTALGQVAGLDGPIGAKLRALWISGYNLGIVRDRSDKAMLSYLQRQTGVSHVRFLNDPRAGSSAIEGLKSWLARDGGVEWPDGSVGRDDVIARKRAVLDAQWRRLIEIGDVKPIGGAVNPMEDLLHYAGRVTRQNQWSTFESHHYDDVQQGLGRKLRAALDRRGAEA</sequence>
<name>A0A973WPN0_9BRAD</name>
<dbReference type="RefSeq" id="WP_176532130.1">
    <property type="nucleotide sequence ID" value="NZ_CP088022.1"/>
</dbReference>
<dbReference type="AlphaFoldDB" id="A0A973WPN0"/>
<dbReference type="InterPro" id="IPR009363">
    <property type="entry name" value="Phage_Mu_Gp16"/>
</dbReference>
<dbReference type="Pfam" id="PF06252">
    <property type="entry name" value="GemA"/>
    <property type="match status" value="1"/>
</dbReference>
<protein>
    <submittedName>
        <fullName evidence="1">Regulatory protein GemA</fullName>
    </submittedName>
</protein>
<reference evidence="1" key="1">
    <citation type="submission" date="2020-06" db="EMBL/GenBank/DDBJ databases">
        <title>Whole Genome Sequence of Bradyrhizobium sp. Strain 66S1MB.</title>
        <authorList>
            <person name="Bromfield E."/>
            <person name="Cloutier S."/>
        </authorList>
    </citation>
    <scope>NUCLEOTIDE SEQUENCE</scope>
    <source>
        <strain evidence="1">66S1MB</strain>
    </source>
</reference>
<organism evidence="1">
    <name type="scientific">Bradyrhizobium quebecense</name>
    <dbReference type="NCBI Taxonomy" id="2748629"/>
    <lineage>
        <taxon>Bacteria</taxon>
        <taxon>Pseudomonadati</taxon>
        <taxon>Pseudomonadota</taxon>
        <taxon>Alphaproteobacteria</taxon>
        <taxon>Hyphomicrobiales</taxon>
        <taxon>Nitrobacteraceae</taxon>
        <taxon>Bradyrhizobium</taxon>
    </lineage>
</organism>
<comment type="caution">
    <text evidence="1">The sequence shown here is derived from an EMBL/GenBank/DDBJ whole genome shotgun (WGS) entry which is preliminary data.</text>
</comment>
<gene>
    <name evidence="1" type="ORF">HU230_23380</name>
</gene>
<evidence type="ECO:0000313" key="1">
    <source>
        <dbReference type="EMBL" id="NVL08647.1"/>
    </source>
</evidence>
<accession>A0A973WPN0</accession>